<keyword evidence="2" id="KW-0732">Signal</keyword>
<dbReference type="OrthoDB" id="5414836at2759"/>
<feature type="compositionally biased region" description="Low complexity" evidence="1">
    <location>
        <begin position="374"/>
        <end position="388"/>
    </location>
</feature>
<dbReference type="PRINTS" id="PR01217">
    <property type="entry name" value="PRICHEXTENSN"/>
</dbReference>
<feature type="compositionally biased region" description="Pro residues" evidence="1">
    <location>
        <begin position="403"/>
        <end position="436"/>
    </location>
</feature>
<feature type="compositionally biased region" description="Gly residues" evidence="1">
    <location>
        <begin position="609"/>
        <end position="641"/>
    </location>
</feature>
<evidence type="ECO:0000256" key="1">
    <source>
        <dbReference type="SAM" id="MobiDB-lite"/>
    </source>
</evidence>
<dbReference type="PANTHER" id="PTHR38122">
    <property type="entry name" value="GLYCOPROTEIN X"/>
    <property type="match status" value="1"/>
</dbReference>
<reference evidence="4" key="1">
    <citation type="journal article" date="2015" name="Genome Announc.">
        <title>Draft whole-genome sequence of the biocontrol agent Trichoderma harzianum T6776.</title>
        <authorList>
            <person name="Baroncelli R."/>
            <person name="Piaggeschi G."/>
            <person name="Fiorini L."/>
            <person name="Bertolini E."/>
            <person name="Zapparata A."/>
            <person name="Pe M.E."/>
            <person name="Sarrocco S."/>
            <person name="Vannacci G."/>
        </authorList>
    </citation>
    <scope>NUCLEOTIDE SEQUENCE [LARGE SCALE GENOMIC DNA]</scope>
    <source>
        <strain evidence="4">T6776</strain>
    </source>
</reference>
<feature type="compositionally biased region" description="Low complexity" evidence="1">
    <location>
        <begin position="437"/>
        <end position="538"/>
    </location>
</feature>
<feature type="compositionally biased region" description="Low complexity" evidence="1">
    <location>
        <begin position="642"/>
        <end position="651"/>
    </location>
</feature>
<dbReference type="OMA" id="YLYFSVY"/>
<name>A0A0F9X231_TRIHA</name>
<feature type="compositionally biased region" description="Low complexity" evidence="1">
    <location>
        <begin position="297"/>
        <end position="311"/>
    </location>
</feature>
<dbReference type="EMBL" id="JOKZ01000339">
    <property type="protein sequence ID" value="KKO99285.1"/>
    <property type="molecule type" value="Genomic_DNA"/>
</dbReference>
<evidence type="ECO:0000313" key="3">
    <source>
        <dbReference type="EMBL" id="KKO99285.1"/>
    </source>
</evidence>
<dbReference type="Proteomes" id="UP000034112">
    <property type="component" value="Unassembled WGS sequence"/>
</dbReference>
<gene>
    <name evidence="3" type="ORF">THAR02_08601</name>
</gene>
<feature type="signal peptide" evidence="2">
    <location>
        <begin position="1"/>
        <end position="19"/>
    </location>
</feature>
<accession>A0A0F9X231</accession>
<feature type="region of interest" description="Disordered" evidence="1">
    <location>
        <begin position="297"/>
        <end position="658"/>
    </location>
</feature>
<evidence type="ECO:0000313" key="4">
    <source>
        <dbReference type="Proteomes" id="UP000034112"/>
    </source>
</evidence>
<organism evidence="3 4">
    <name type="scientific">Trichoderma harzianum</name>
    <name type="common">Hypocrea lixii</name>
    <dbReference type="NCBI Taxonomy" id="5544"/>
    <lineage>
        <taxon>Eukaryota</taxon>
        <taxon>Fungi</taxon>
        <taxon>Dikarya</taxon>
        <taxon>Ascomycota</taxon>
        <taxon>Pezizomycotina</taxon>
        <taxon>Sordariomycetes</taxon>
        <taxon>Hypocreomycetidae</taxon>
        <taxon>Hypocreales</taxon>
        <taxon>Hypocreaceae</taxon>
        <taxon>Trichoderma</taxon>
    </lineage>
</organism>
<feature type="compositionally biased region" description="Low complexity" evidence="1">
    <location>
        <begin position="325"/>
        <end position="349"/>
    </location>
</feature>
<feature type="compositionally biased region" description="Gly residues" evidence="1">
    <location>
        <begin position="554"/>
        <end position="564"/>
    </location>
</feature>
<proteinExistence type="predicted"/>
<comment type="caution">
    <text evidence="3">The sequence shown here is derived from an EMBL/GenBank/DDBJ whole genome shotgun (WGS) entry which is preliminary data.</text>
</comment>
<feature type="compositionally biased region" description="Polar residues" evidence="1">
    <location>
        <begin position="177"/>
        <end position="193"/>
    </location>
</feature>
<protein>
    <submittedName>
        <fullName evidence="3">Uncharacterized protein</fullName>
    </submittedName>
</protein>
<feature type="chain" id="PRO_5002529719" evidence="2">
    <location>
        <begin position="20"/>
        <end position="678"/>
    </location>
</feature>
<sequence>MRLLTSISIGAFAGAVATAAQPSLQTVYTKGAAEHDENAPTPTAALELRNADAAATTIVAPPPFKVTLCPQPTGLPAARFRTVAGSLYGCQPGYVCNLPKPEGCNFWPGPPPSDFHCPPEFCIVAPPFHLPEWNGKPGYLPPQFGYFNLNPEDFGLSYDIFEYSVVRKASGGHTSTYTTGNWESQSTLTNGPVQTPPPSYRKRYSPTKPQDHRRAIKHSKRDDTLPSGCLDKCQAAYNIVQQDGMIPALCEPGSDFENALANCITCIATGLNIPDDQVKSHLNQTFQDNLFFCDGDGTTPTQSTTSGPESQVTTTPTLGTSSQVSASDTSFIDSTTSSSVQSTTKQSTTAPPPPPPTTSSTTSSSSPPPPPPTSSSQPPSSTPPTSSSSPPPPPTSSTSSSSTPPPASSTPPPASSTPPPASSTPSSSPPSSPPPSSSASSAGSASGSASSSAPTSGSASSETGTASNSASSETGSTSASASSSASASNGASATGPSASSPTTGETGAGSSSTGTNSPTGAGSSTGAGSPSGTAAGTGTAVGTGTGGSTAETGTGTGSPTGGATGTEPPSVTGSATETGTNGSTGSTSPPTGFSSPGQLERASSTAAGNNGGGAGGAGPTGSPGGGGNPGGSGAGSGGATGTGPITSPTSGLPVSNDLSRASENFGLLIAALMGLLVV</sequence>
<feature type="region of interest" description="Disordered" evidence="1">
    <location>
        <begin position="177"/>
        <end position="224"/>
    </location>
</feature>
<dbReference type="AlphaFoldDB" id="A0A0F9X231"/>
<evidence type="ECO:0000256" key="2">
    <source>
        <dbReference type="SAM" id="SignalP"/>
    </source>
</evidence>
<feature type="compositionally biased region" description="Polar residues" evidence="1">
    <location>
        <begin position="312"/>
        <end position="324"/>
    </location>
</feature>
<feature type="compositionally biased region" description="Low complexity" evidence="1">
    <location>
        <begin position="565"/>
        <end position="608"/>
    </location>
</feature>
<dbReference type="PANTHER" id="PTHR38122:SF1">
    <property type="entry name" value="GLYCOPROTEIN X"/>
    <property type="match status" value="1"/>
</dbReference>